<gene>
    <name evidence="1" type="ORF">FB4_4473</name>
</gene>
<reference evidence="1 2" key="1">
    <citation type="journal article" date="2012" name="J. Bacteriol.">
        <title>Draft Genome Sequences for Two Metal-Reducing Pelosinus fermentans Strains Isolated from a Cr(VI)-Contaminated Site and for Type Strain R7.</title>
        <authorList>
            <person name="Brown S.D."/>
            <person name="Podar M."/>
            <person name="Klingeman D.M."/>
            <person name="Johnson C.M."/>
            <person name="Yang Z.K."/>
            <person name="Utturkar S.M."/>
            <person name="Land M.L."/>
            <person name="Mosher J.J."/>
            <person name="Hurt R.A.Jr."/>
            <person name="Phelps T.J."/>
            <person name="Palumbo A.V."/>
            <person name="Arkin A.P."/>
            <person name="Hazen T.C."/>
            <person name="Elias D.A."/>
        </authorList>
    </citation>
    <scope>NUCLEOTIDE SEQUENCE [LARGE SCALE GENOMIC DNA]</scope>
    <source>
        <strain evidence="1 2">B4</strain>
    </source>
</reference>
<proteinExistence type="predicted"/>
<name>I9AW32_9FIRM</name>
<comment type="caution">
    <text evidence="1">The sequence shown here is derived from an EMBL/GenBank/DDBJ whole genome shotgun (WGS) entry which is preliminary data.</text>
</comment>
<evidence type="ECO:0000313" key="1">
    <source>
        <dbReference type="EMBL" id="EIW17117.1"/>
    </source>
</evidence>
<dbReference type="AlphaFoldDB" id="I9AW32"/>
<organism evidence="1 2">
    <name type="scientific">Pelosinus fermentans B4</name>
    <dbReference type="NCBI Taxonomy" id="1149862"/>
    <lineage>
        <taxon>Bacteria</taxon>
        <taxon>Bacillati</taxon>
        <taxon>Bacillota</taxon>
        <taxon>Negativicutes</taxon>
        <taxon>Selenomonadales</taxon>
        <taxon>Sporomusaceae</taxon>
        <taxon>Pelosinus</taxon>
    </lineage>
</organism>
<accession>I9AW32</accession>
<dbReference type="EMBL" id="AKVJ01000031">
    <property type="protein sequence ID" value="EIW17117.1"/>
    <property type="molecule type" value="Genomic_DNA"/>
</dbReference>
<keyword evidence="2" id="KW-1185">Reference proteome</keyword>
<dbReference type="Proteomes" id="UP000004324">
    <property type="component" value="Unassembled WGS sequence"/>
</dbReference>
<sequence length="42" mass="4997">MQDTSVSFANSTRNDDMNPHYIHSNFFFHYSTLLFEDSKHTN</sequence>
<evidence type="ECO:0000313" key="2">
    <source>
        <dbReference type="Proteomes" id="UP000004324"/>
    </source>
</evidence>
<protein>
    <submittedName>
        <fullName evidence="1">Uncharacterized protein</fullName>
    </submittedName>
</protein>